<dbReference type="CDD" id="cd02440">
    <property type="entry name" value="AdoMet_MTases"/>
    <property type="match status" value="1"/>
</dbReference>
<keyword evidence="3" id="KW-1185">Reference proteome</keyword>
<evidence type="ECO:0000313" key="3">
    <source>
        <dbReference type="Proteomes" id="UP000315017"/>
    </source>
</evidence>
<protein>
    <recommendedName>
        <fullName evidence="1">Methyltransferase type 11 domain-containing protein</fullName>
    </recommendedName>
</protein>
<evidence type="ECO:0000313" key="2">
    <source>
        <dbReference type="EMBL" id="QDU28794.1"/>
    </source>
</evidence>
<gene>
    <name evidence="2" type="ORF">ETAA8_38990</name>
</gene>
<sequence>MTDAVPPPGFSQDRIWSHFQNADPDAFAAAKPRLEHIIRCIARRSSSSRPVVLNVGVGNGLFEQLAVALNWDVHSLDPDAAAIERLQNAGIVGHTGYIERMELASHTFDAVVASEVLEHLNNEQRTAGLSEIARVLKPGGWFHGTVPYNEDLKSGAVVCPCCGALFHRWGHQKSFDLESLRAELAANFTVRELRRTAFVSFSDRGVGGKLKSAARLLLARWGQMIASPSLYWAATTTK</sequence>
<dbReference type="SUPFAM" id="SSF53335">
    <property type="entry name" value="S-adenosyl-L-methionine-dependent methyltransferases"/>
    <property type="match status" value="1"/>
</dbReference>
<dbReference type="KEGG" id="aagg:ETAA8_38990"/>
<dbReference type="Proteomes" id="UP000315017">
    <property type="component" value="Chromosome"/>
</dbReference>
<name>A0A517YEY5_9BACT</name>
<dbReference type="GO" id="GO:0008757">
    <property type="term" value="F:S-adenosylmethionine-dependent methyltransferase activity"/>
    <property type="evidence" value="ECO:0007669"/>
    <property type="project" value="InterPro"/>
</dbReference>
<dbReference type="Pfam" id="PF08241">
    <property type="entry name" value="Methyltransf_11"/>
    <property type="match status" value="1"/>
</dbReference>
<feature type="domain" description="Methyltransferase type 11" evidence="1">
    <location>
        <begin position="53"/>
        <end position="142"/>
    </location>
</feature>
<accession>A0A517YEY5</accession>
<dbReference type="OrthoDB" id="529208at2"/>
<organism evidence="2 3">
    <name type="scientific">Anatilimnocola aggregata</name>
    <dbReference type="NCBI Taxonomy" id="2528021"/>
    <lineage>
        <taxon>Bacteria</taxon>
        <taxon>Pseudomonadati</taxon>
        <taxon>Planctomycetota</taxon>
        <taxon>Planctomycetia</taxon>
        <taxon>Pirellulales</taxon>
        <taxon>Pirellulaceae</taxon>
        <taxon>Anatilimnocola</taxon>
    </lineage>
</organism>
<dbReference type="RefSeq" id="WP_145091679.1">
    <property type="nucleotide sequence ID" value="NZ_CP036274.1"/>
</dbReference>
<dbReference type="AlphaFoldDB" id="A0A517YEY5"/>
<dbReference type="InterPro" id="IPR013216">
    <property type="entry name" value="Methyltransf_11"/>
</dbReference>
<dbReference type="InterPro" id="IPR029063">
    <property type="entry name" value="SAM-dependent_MTases_sf"/>
</dbReference>
<reference evidence="2 3" key="1">
    <citation type="submission" date="2019-02" db="EMBL/GenBank/DDBJ databases">
        <title>Deep-cultivation of Planctomycetes and their phenomic and genomic characterization uncovers novel biology.</title>
        <authorList>
            <person name="Wiegand S."/>
            <person name="Jogler M."/>
            <person name="Boedeker C."/>
            <person name="Pinto D."/>
            <person name="Vollmers J."/>
            <person name="Rivas-Marin E."/>
            <person name="Kohn T."/>
            <person name="Peeters S.H."/>
            <person name="Heuer A."/>
            <person name="Rast P."/>
            <person name="Oberbeckmann S."/>
            <person name="Bunk B."/>
            <person name="Jeske O."/>
            <person name="Meyerdierks A."/>
            <person name="Storesund J.E."/>
            <person name="Kallscheuer N."/>
            <person name="Luecker S."/>
            <person name="Lage O.M."/>
            <person name="Pohl T."/>
            <person name="Merkel B.J."/>
            <person name="Hornburger P."/>
            <person name="Mueller R.-W."/>
            <person name="Bruemmer F."/>
            <person name="Labrenz M."/>
            <person name="Spormann A.M."/>
            <person name="Op den Camp H."/>
            <person name="Overmann J."/>
            <person name="Amann R."/>
            <person name="Jetten M.S.M."/>
            <person name="Mascher T."/>
            <person name="Medema M.H."/>
            <person name="Devos D.P."/>
            <person name="Kaster A.-K."/>
            <person name="Ovreas L."/>
            <person name="Rohde M."/>
            <person name="Galperin M.Y."/>
            <person name="Jogler C."/>
        </authorList>
    </citation>
    <scope>NUCLEOTIDE SEQUENCE [LARGE SCALE GENOMIC DNA]</scope>
    <source>
        <strain evidence="2 3">ETA_A8</strain>
    </source>
</reference>
<proteinExistence type="predicted"/>
<dbReference type="EMBL" id="CP036274">
    <property type="protein sequence ID" value="QDU28794.1"/>
    <property type="molecule type" value="Genomic_DNA"/>
</dbReference>
<dbReference type="Gene3D" id="3.40.50.150">
    <property type="entry name" value="Vaccinia Virus protein VP39"/>
    <property type="match status" value="1"/>
</dbReference>
<evidence type="ECO:0000259" key="1">
    <source>
        <dbReference type="Pfam" id="PF08241"/>
    </source>
</evidence>